<keyword evidence="2" id="KW-1185">Reference proteome</keyword>
<accession>A0ABR3F655</accession>
<dbReference type="InterPro" id="IPR032675">
    <property type="entry name" value="LRR_dom_sf"/>
</dbReference>
<name>A0ABR3F655_9AGAR</name>
<sequence>MLARYCHRWRIMAFGEATHSVVASAFGRLTTKDLPLLETIHSNGNVFFWQDSDTDDTNPIGLSVIGSLLGRASSLRALHLTGEYFSEQSLLSDLPLLWSRLTELCITPPSGHYYDCYKLLQLLAKECHSLASLDLVSQGVHLVQERGERRSSPVEWSSIRKFAISFIGSAVDRRPLELVFTRQVVEAFESVVLPSLKEFSVDLPGYHDLFPPPPSKISSTPWEQLLLRSQPAITHIQLSFPTSLEATAVFKSLQSLDTPKSLRFGCGNSRQIADEQFLPAFLEAGASLCPELEEVEFGKCGSAAAKSLLELAVIRPNLKVIRAHFFVSEDEVETLLPSAQVVHELKVTMNEREGTLQGYVKGVRLIWTWKSQDDPSRDAHTDGMPGDTLYW</sequence>
<proteinExistence type="predicted"/>
<dbReference type="EMBL" id="JBAHYK010000885">
    <property type="protein sequence ID" value="KAL0570720.1"/>
    <property type="molecule type" value="Genomic_DNA"/>
</dbReference>
<dbReference type="Gene3D" id="3.80.10.10">
    <property type="entry name" value="Ribonuclease Inhibitor"/>
    <property type="match status" value="1"/>
</dbReference>
<reference evidence="1 2" key="1">
    <citation type="submission" date="2024-02" db="EMBL/GenBank/DDBJ databases">
        <title>A draft genome for the cacao thread blight pathogen Marasmius crinis-equi.</title>
        <authorList>
            <person name="Cohen S.P."/>
            <person name="Baruah I.K."/>
            <person name="Amoako-Attah I."/>
            <person name="Bukari Y."/>
            <person name="Meinhardt L.W."/>
            <person name="Bailey B.A."/>
        </authorList>
    </citation>
    <scope>NUCLEOTIDE SEQUENCE [LARGE SCALE GENOMIC DNA]</scope>
    <source>
        <strain evidence="1 2">GH-76</strain>
    </source>
</reference>
<evidence type="ECO:0000313" key="2">
    <source>
        <dbReference type="Proteomes" id="UP001465976"/>
    </source>
</evidence>
<dbReference type="Proteomes" id="UP001465976">
    <property type="component" value="Unassembled WGS sequence"/>
</dbReference>
<protein>
    <submittedName>
        <fullName evidence="1">Uncharacterized protein</fullName>
    </submittedName>
</protein>
<gene>
    <name evidence="1" type="ORF">V5O48_011239</name>
</gene>
<comment type="caution">
    <text evidence="1">The sequence shown here is derived from an EMBL/GenBank/DDBJ whole genome shotgun (WGS) entry which is preliminary data.</text>
</comment>
<evidence type="ECO:0000313" key="1">
    <source>
        <dbReference type="EMBL" id="KAL0570720.1"/>
    </source>
</evidence>
<organism evidence="1 2">
    <name type="scientific">Marasmius crinis-equi</name>
    <dbReference type="NCBI Taxonomy" id="585013"/>
    <lineage>
        <taxon>Eukaryota</taxon>
        <taxon>Fungi</taxon>
        <taxon>Dikarya</taxon>
        <taxon>Basidiomycota</taxon>
        <taxon>Agaricomycotina</taxon>
        <taxon>Agaricomycetes</taxon>
        <taxon>Agaricomycetidae</taxon>
        <taxon>Agaricales</taxon>
        <taxon>Marasmiineae</taxon>
        <taxon>Marasmiaceae</taxon>
        <taxon>Marasmius</taxon>
    </lineage>
</organism>